<organism evidence="1">
    <name type="scientific">marine sediment metagenome</name>
    <dbReference type="NCBI Taxonomy" id="412755"/>
    <lineage>
        <taxon>unclassified sequences</taxon>
        <taxon>metagenomes</taxon>
        <taxon>ecological metagenomes</taxon>
    </lineage>
</organism>
<accession>A0A0F9G4C5</accession>
<dbReference type="AlphaFoldDB" id="A0A0F9G4C5"/>
<protein>
    <submittedName>
        <fullName evidence="1">Uncharacterized protein</fullName>
    </submittedName>
</protein>
<proteinExistence type="predicted"/>
<comment type="caution">
    <text evidence="1">The sequence shown here is derived from an EMBL/GenBank/DDBJ whole genome shotgun (WGS) entry which is preliminary data.</text>
</comment>
<feature type="non-terminal residue" evidence="1">
    <location>
        <position position="24"/>
    </location>
</feature>
<reference evidence="1" key="1">
    <citation type="journal article" date="2015" name="Nature">
        <title>Complex archaea that bridge the gap between prokaryotes and eukaryotes.</title>
        <authorList>
            <person name="Spang A."/>
            <person name="Saw J.H."/>
            <person name="Jorgensen S.L."/>
            <person name="Zaremba-Niedzwiedzka K."/>
            <person name="Martijn J."/>
            <person name="Lind A.E."/>
            <person name="van Eijk R."/>
            <person name="Schleper C."/>
            <person name="Guy L."/>
            <person name="Ettema T.J."/>
        </authorList>
    </citation>
    <scope>NUCLEOTIDE SEQUENCE</scope>
</reference>
<dbReference type="EMBL" id="LAZR01021455">
    <property type="protein sequence ID" value="KKL85266.1"/>
    <property type="molecule type" value="Genomic_DNA"/>
</dbReference>
<sequence length="24" mass="2666">MLVFLAYYKGGTGRAARHQRAVLS</sequence>
<name>A0A0F9G4C5_9ZZZZ</name>
<gene>
    <name evidence="1" type="ORF">LCGC14_1956420</name>
</gene>
<evidence type="ECO:0000313" key="1">
    <source>
        <dbReference type="EMBL" id="KKL85266.1"/>
    </source>
</evidence>